<evidence type="ECO:0000313" key="3">
    <source>
        <dbReference type="Proteomes" id="UP000249873"/>
    </source>
</evidence>
<evidence type="ECO:0000256" key="1">
    <source>
        <dbReference type="SAM" id="SignalP"/>
    </source>
</evidence>
<keyword evidence="3" id="KW-1185">Reference proteome</keyword>
<keyword evidence="1" id="KW-0732">Signal</keyword>
<feature type="chain" id="PRO_5016256329" description="DUF4783 domain-containing protein" evidence="1">
    <location>
        <begin position="19"/>
        <end position="142"/>
    </location>
</feature>
<dbReference type="OrthoDB" id="1524766at2"/>
<dbReference type="Pfam" id="PF16022">
    <property type="entry name" value="DUF4783"/>
    <property type="match status" value="1"/>
</dbReference>
<name>A0A2Z4GCP5_9BACT</name>
<dbReference type="AlphaFoldDB" id="A0A2Z4GCP5"/>
<feature type="signal peptide" evidence="1">
    <location>
        <begin position="1"/>
        <end position="18"/>
    </location>
</feature>
<reference evidence="2 3" key="1">
    <citation type="submission" date="2018-05" db="EMBL/GenBank/DDBJ databases">
        <title>Complete genome sequence of Arcticibacterium luteifluviistationis SM1504T, a cytophagaceae bacterium isolated from Arctic surface seawater.</title>
        <authorList>
            <person name="Li Y."/>
            <person name="Qin Q.-L."/>
        </authorList>
    </citation>
    <scope>NUCLEOTIDE SEQUENCE [LARGE SCALE GENOMIC DNA]</scope>
    <source>
        <strain evidence="2 3">SM1504</strain>
    </source>
</reference>
<dbReference type="InterPro" id="IPR031977">
    <property type="entry name" value="DUF4783"/>
</dbReference>
<dbReference type="Gene3D" id="3.10.450.50">
    <property type="match status" value="1"/>
</dbReference>
<organism evidence="2 3">
    <name type="scientific">Arcticibacterium luteifluviistationis</name>
    <dbReference type="NCBI Taxonomy" id="1784714"/>
    <lineage>
        <taxon>Bacteria</taxon>
        <taxon>Pseudomonadati</taxon>
        <taxon>Bacteroidota</taxon>
        <taxon>Cytophagia</taxon>
        <taxon>Cytophagales</taxon>
        <taxon>Leadbetterellaceae</taxon>
        <taxon>Arcticibacterium</taxon>
    </lineage>
</organism>
<dbReference type="KEGG" id="als:DJ013_13190"/>
<gene>
    <name evidence="2" type="ORF">DJ013_13190</name>
</gene>
<sequence length="142" mass="16203">MKYIYGLLLCLFLTNSVAFNNHNDREQASLNEIAGLIESSFSRGNADLLGDLLADELELVIDSEKIEFAKISKDRAGYILSSFFKTNPPVEFTYVYQGSTSKTLRYSVANYKSSNKEFKIYMLIKENADHTYGIKTLQMRED</sequence>
<accession>A0A2Z4GCP5</accession>
<evidence type="ECO:0008006" key="4">
    <source>
        <dbReference type="Google" id="ProtNLM"/>
    </source>
</evidence>
<evidence type="ECO:0000313" key="2">
    <source>
        <dbReference type="EMBL" id="AWV99069.1"/>
    </source>
</evidence>
<protein>
    <recommendedName>
        <fullName evidence="4">DUF4783 domain-containing protein</fullName>
    </recommendedName>
</protein>
<dbReference type="RefSeq" id="WP_111372262.1">
    <property type="nucleotide sequence ID" value="NZ_CP029480.1"/>
</dbReference>
<proteinExistence type="predicted"/>
<dbReference type="EMBL" id="CP029480">
    <property type="protein sequence ID" value="AWV99069.1"/>
    <property type="molecule type" value="Genomic_DNA"/>
</dbReference>
<dbReference type="Proteomes" id="UP000249873">
    <property type="component" value="Chromosome"/>
</dbReference>